<feature type="region of interest" description="Disordered" evidence="1">
    <location>
        <begin position="283"/>
        <end position="351"/>
    </location>
</feature>
<evidence type="ECO:0000313" key="2">
    <source>
        <dbReference type="EMBL" id="CAE2343495.1"/>
    </source>
</evidence>
<sequence length="389" mass="42676">MGGVIGKHSLFRSSSKQSVKSNASSQNNLKSDVDGAPDVLGIKNSSIQVQPHEANGQGGSGSAGQHRDLEQQASQCDGSPAEWRSEAGLNEVEDKGQMPSGELRVLPEEQAKYLRAQFEAVSAPLASLDFLQLQKFQARLIRRQGEKLPLSQKNLFSKGKHTEKEIREMAKLTAVQVFKSSGLWNEDADAPRSSASINFEQYLASALHAKMKTESVQSVEFSAGHDAAKHGILKKAATQAVLLPEEIHPKRVRRLSFPDSLSLEEIEEEWEAKKQVSRRLGIEQGEGAALRGPHVNLDDMSNDDDDNASAMNEDNPDEGGVEAAAGANGASEGEDRDGSKPREAAASDNQQRHLTFRLVHGKSLTQEAFYDLTEGEILYKQEWRKSFRY</sequence>
<organism evidence="2">
    <name type="scientific">Guillardia theta</name>
    <name type="common">Cryptophyte</name>
    <name type="synonym">Cryptomonas phi</name>
    <dbReference type="NCBI Taxonomy" id="55529"/>
    <lineage>
        <taxon>Eukaryota</taxon>
        <taxon>Cryptophyceae</taxon>
        <taxon>Pyrenomonadales</taxon>
        <taxon>Geminigeraceae</taxon>
        <taxon>Guillardia</taxon>
    </lineage>
</organism>
<reference evidence="2" key="1">
    <citation type="submission" date="2021-01" db="EMBL/GenBank/DDBJ databases">
        <authorList>
            <person name="Corre E."/>
            <person name="Pelletier E."/>
            <person name="Niang G."/>
            <person name="Scheremetjew M."/>
            <person name="Finn R."/>
            <person name="Kale V."/>
            <person name="Holt S."/>
            <person name="Cochrane G."/>
            <person name="Meng A."/>
            <person name="Brown T."/>
            <person name="Cohen L."/>
        </authorList>
    </citation>
    <scope>NUCLEOTIDE SEQUENCE</scope>
    <source>
        <strain evidence="2">CCMP 2712</strain>
    </source>
</reference>
<evidence type="ECO:0000256" key="1">
    <source>
        <dbReference type="SAM" id="MobiDB-lite"/>
    </source>
</evidence>
<feature type="compositionally biased region" description="Low complexity" evidence="1">
    <location>
        <begin position="321"/>
        <end position="331"/>
    </location>
</feature>
<accession>A0A7S4UM62</accession>
<feature type="region of interest" description="Disordered" evidence="1">
    <location>
        <begin position="1"/>
        <end position="100"/>
    </location>
</feature>
<protein>
    <submittedName>
        <fullName evidence="2">Uncharacterized protein</fullName>
    </submittedName>
</protein>
<feature type="compositionally biased region" description="Basic and acidic residues" evidence="1">
    <location>
        <begin position="336"/>
        <end position="345"/>
    </location>
</feature>
<dbReference type="AlphaFoldDB" id="A0A7S4UM62"/>
<gene>
    <name evidence="2" type="ORF">GTHE00462_LOCUS41097</name>
</gene>
<dbReference type="EMBL" id="HBKN01052634">
    <property type="protein sequence ID" value="CAE2343495.1"/>
    <property type="molecule type" value="Transcribed_RNA"/>
</dbReference>
<name>A0A7S4UM62_GUITH</name>
<proteinExistence type="predicted"/>
<feature type="compositionally biased region" description="Low complexity" evidence="1">
    <location>
        <begin position="13"/>
        <end position="28"/>
    </location>
</feature>